<proteinExistence type="predicted"/>
<dbReference type="OrthoDB" id="5417811at2759"/>
<gene>
    <name evidence="2" type="ORF">CLCR_00687</name>
</gene>
<feature type="compositionally biased region" description="Low complexity" evidence="1">
    <location>
        <begin position="73"/>
        <end position="84"/>
    </location>
</feature>
<evidence type="ECO:0000313" key="3">
    <source>
        <dbReference type="Proteomes" id="UP000094526"/>
    </source>
</evidence>
<feature type="region of interest" description="Disordered" evidence="1">
    <location>
        <begin position="64"/>
        <end position="160"/>
    </location>
</feature>
<feature type="compositionally biased region" description="Polar residues" evidence="1">
    <location>
        <begin position="1"/>
        <end position="13"/>
    </location>
</feature>
<feature type="region of interest" description="Disordered" evidence="1">
    <location>
        <begin position="1"/>
        <end position="51"/>
    </location>
</feature>
<sequence>MEEGASSQTSQPQLLPATTFGQSAARSMSRLFRPSHDPGSSGPSPAPGKTFVVPLFLSRSSTQTQAFARGALSSSTRSRSSTRSVIEDAVRDVPPVAVRRDNQTEVSDLYTGSLHHPEPLEPIPLARNMDDEPTPSERQAMRSYRSGSSSSTQTSKRSGRQYGIFSRKAYRDPVVSAKARISFAFGVALLVALIIYRGTEQHPDQDAGMQGVILEPDDTARVNLLNKS</sequence>
<dbReference type="AlphaFoldDB" id="A0A1C1C6L2"/>
<reference evidence="3" key="1">
    <citation type="submission" date="2015-07" db="EMBL/GenBank/DDBJ databases">
        <authorList>
            <person name="Teixeira M.M."/>
            <person name="Souza R.C."/>
            <person name="Almeida L.G."/>
            <person name="Vicente V.A."/>
            <person name="de Hoog S."/>
            <person name="Bocca A.L."/>
            <person name="de Almeida S.R."/>
            <person name="Vasconcelos A.T."/>
            <person name="Felipe M.S."/>
        </authorList>
    </citation>
    <scope>NUCLEOTIDE SEQUENCE [LARGE SCALE GENOMIC DNA]</scope>
    <source>
        <strain evidence="3">KSF</strain>
    </source>
</reference>
<name>A0A1C1C6L2_9EURO</name>
<evidence type="ECO:0000313" key="2">
    <source>
        <dbReference type="EMBL" id="OCT44108.1"/>
    </source>
</evidence>
<keyword evidence="3" id="KW-1185">Reference proteome</keyword>
<dbReference type="EMBL" id="LGRB01000021">
    <property type="protein sequence ID" value="OCT44108.1"/>
    <property type="molecule type" value="Genomic_DNA"/>
</dbReference>
<dbReference type="VEuPathDB" id="FungiDB:CLCR_00687"/>
<protein>
    <submittedName>
        <fullName evidence="2">Uncharacterized protein</fullName>
    </submittedName>
</protein>
<comment type="caution">
    <text evidence="2">The sequence shown here is derived from an EMBL/GenBank/DDBJ whole genome shotgun (WGS) entry which is preliminary data.</text>
</comment>
<evidence type="ECO:0000256" key="1">
    <source>
        <dbReference type="SAM" id="MobiDB-lite"/>
    </source>
</evidence>
<feature type="compositionally biased region" description="Low complexity" evidence="1">
    <location>
        <begin position="142"/>
        <end position="156"/>
    </location>
</feature>
<dbReference type="Proteomes" id="UP000094526">
    <property type="component" value="Unassembled WGS sequence"/>
</dbReference>
<accession>A0A1C1C6L2</accession>
<organism evidence="2 3">
    <name type="scientific">Cladophialophora carrionii</name>
    <dbReference type="NCBI Taxonomy" id="86049"/>
    <lineage>
        <taxon>Eukaryota</taxon>
        <taxon>Fungi</taxon>
        <taxon>Dikarya</taxon>
        <taxon>Ascomycota</taxon>
        <taxon>Pezizomycotina</taxon>
        <taxon>Eurotiomycetes</taxon>
        <taxon>Chaetothyriomycetidae</taxon>
        <taxon>Chaetothyriales</taxon>
        <taxon>Herpotrichiellaceae</taxon>
        <taxon>Cladophialophora</taxon>
    </lineage>
</organism>